<feature type="transmembrane region" description="Helical" evidence="13">
    <location>
        <begin position="99"/>
        <end position="124"/>
    </location>
</feature>
<feature type="compositionally biased region" description="Basic and acidic residues" evidence="12">
    <location>
        <begin position="8"/>
        <end position="23"/>
    </location>
</feature>
<evidence type="ECO:0000256" key="6">
    <source>
        <dbReference type="ARBA" id="ARBA00023040"/>
    </source>
</evidence>
<keyword evidence="2" id="KW-1003">Cell membrane</keyword>
<dbReference type="GO" id="GO:0006954">
    <property type="term" value="P:inflammatory response"/>
    <property type="evidence" value="ECO:0007669"/>
    <property type="project" value="TreeGrafter"/>
</dbReference>
<dbReference type="GO" id="GO:0004875">
    <property type="term" value="F:complement receptor activity"/>
    <property type="evidence" value="ECO:0007669"/>
    <property type="project" value="TreeGrafter"/>
</dbReference>
<evidence type="ECO:0000313" key="16">
    <source>
        <dbReference type="Proteomes" id="UP001152803"/>
    </source>
</evidence>
<dbReference type="GO" id="GO:0007200">
    <property type="term" value="P:phospholipase C-activating G protein-coupled receptor signaling pathway"/>
    <property type="evidence" value="ECO:0007669"/>
    <property type="project" value="TreeGrafter"/>
</dbReference>
<evidence type="ECO:0000313" key="15">
    <source>
        <dbReference type="EMBL" id="KAJ8268713.1"/>
    </source>
</evidence>
<feature type="transmembrane region" description="Helical" evidence="13">
    <location>
        <begin position="215"/>
        <end position="236"/>
    </location>
</feature>
<dbReference type="PROSITE" id="PS50262">
    <property type="entry name" value="G_PROTEIN_RECEP_F1_2"/>
    <property type="match status" value="1"/>
</dbReference>
<dbReference type="AlphaFoldDB" id="A0A9Q1DFF9"/>
<feature type="transmembrane region" description="Helical" evidence="13">
    <location>
        <begin position="173"/>
        <end position="194"/>
    </location>
</feature>
<sequence length="461" mass="51082">MWNQPVGSEREGTKSPERHRDQNWEPGDPLGGVISQVSCVQLTINDGLKPHLTLIHLPVSSSVLPHLCSLSQCLPLLPPLPLINDTTDQRPIVSNDMSALLGALILTLVFLLGLPGNIFIIWSIRARARRRSITTLLILNLACADGFLMALTPFFVAYLARQSWDFGNVGCKLLFYLCCANMYASILLMTLMSLQRLSLLVGPRWARGLGARSTVLRLLGALWLLVLLLSLPPLLFRQQRKISTKLRLVLVCEPEHSPQELVIHYTFETVMGFVLPYGVIICSYACILCRLRQTRFHRRIRSEKLILVIITTFGLLWLPYHINNMVQVLAKLLPASSPLSNSLDKMGRLSRVVTSAIAFSSSSANPMLYALAGKVHLRQEGLGFVARLFELMALDTGTRRVRQASCRPELHLRDREAESSGSPGHSAALSPTSALALNSILNSAPTASTKLSNSRQKSQRE</sequence>
<evidence type="ECO:0000256" key="1">
    <source>
        <dbReference type="ARBA" id="ARBA00004651"/>
    </source>
</evidence>
<evidence type="ECO:0000256" key="3">
    <source>
        <dbReference type="ARBA" id="ARBA00022553"/>
    </source>
</evidence>
<dbReference type="SUPFAM" id="SSF81321">
    <property type="entry name" value="Family A G protein-coupled receptor-like"/>
    <property type="match status" value="1"/>
</dbReference>
<dbReference type="GO" id="GO:0005886">
    <property type="term" value="C:plasma membrane"/>
    <property type="evidence" value="ECO:0007669"/>
    <property type="project" value="UniProtKB-SubCell"/>
</dbReference>
<organism evidence="15 16">
    <name type="scientific">Conger conger</name>
    <name type="common">Conger eel</name>
    <name type="synonym">Muraena conger</name>
    <dbReference type="NCBI Taxonomy" id="82655"/>
    <lineage>
        <taxon>Eukaryota</taxon>
        <taxon>Metazoa</taxon>
        <taxon>Chordata</taxon>
        <taxon>Craniata</taxon>
        <taxon>Vertebrata</taxon>
        <taxon>Euteleostomi</taxon>
        <taxon>Actinopterygii</taxon>
        <taxon>Neopterygii</taxon>
        <taxon>Teleostei</taxon>
        <taxon>Anguilliformes</taxon>
        <taxon>Congridae</taxon>
        <taxon>Conger</taxon>
    </lineage>
</organism>
<dbReference type="PANTHER" id="PTHR24225:SF72">
    <property type="entry name" value="G-PROTEIN COUPLED RECEPTORS FAMILY 1 PROFILE DOMAIN-CONTAINING PROTEIN-RELATED"/>
    <property type="match status" value="1"/>
</dbReference>
<comment type="caution">
    <text evidence="15">The sequence shown here is derived from an EMBL/GenBank/DDBJ whole genome shotgun (WGS) entry which is preliminary data.</text>
</comment>
<dbReference type="InterPro" id="IPR003981">
    <property type="entry name" value="Leukotriene_B4_rcpt"/>
</dbReference>
<evidence type="ECO:0000256" key="7">
    <source>
        <dbReference type="ARBA" id="ARBA00023136"/>
    </source>
</evidence>
<keyword evidence="9" id="KW-0325">Glycoprotein</keyword>
<evidence type="ECO:0000256" key="11">
    <source>
        <dbReference type="ARBA" id="ARBA00025736"/>
    </source>
</evidence>
<evidence type="ECO:0000256" key="2">
    <source>
        <dbReference type="ARBA" id="ARBA00022475"/>
    </source>
</evidence>
<keyword evidence="5 13" id="KW-1133">Transmembrane helix</keyword>
<dbReference type="InterPro" id="IPR000826">
    <property type="entry name" value="Formyl_rcpt-rel"/>
</dbReference>
<dbReference type="PANTHER" id="PTHR24225">
    <property type="entry name" value="CHEMOTACTIC RECEPTOR"/>
    <property type="match status" value="1"/>
</dbReference>
<name>A0A9Q1DFF9_CONCO</name>
<keyword evidence="4 13" id="KW-0812">Transmembrane</keyword>
<keyword evidence="3" id="KW-0597">Phosphoprotein</keyword>
<feature type="transmembrane region" description="Helical" evidence="13">
    <location>
        <begin position="274"/>
        <end position="293"/>
    </location>
</feature>
<protein>
    <recommendedName>
        <fullName evidence="14">G-protein coupled receptors family 1 profile domain-containing protein</fullName>
    </recommendedName>
</protein>
<feature type="transmembrane region" description="Helical" evidence="13">
    <location>
        <begin position="136"/>
        <end position="161"/>
    </location>
</feature>
<feature type="domain" description="G-protein coupled receptors family 1 profile" evidence="14">
    <location>
        <begin position="116"/>
        <end position="369"/>
    </location>
</feature>
<dbReference type="Gene3D" id="1.20.1070.10">
    <property type="entry name" value="Rhodopsin 7-helix transmembrane proteins"/>
    <property type="match status" value="1"/>
</dbReference>
<keyword evidence="8" id="KW-0675">Receptor</keyword>
<dbReference type="FunFam" id="1.20.1070.10:FF:000109">
    <property type="entry name" value="Leukotriene B4 receptor"/>
    <property type="match status" value="1"/>
</dbReference>
<dbReference type="GO" id="GO:0004974">
    <property type="term" value="F:leukotriene receptor activity"/>
    <property type="evidence" value="ECO:0007669"/>
    <property type="project" value="InterPro"/>
</dbReference>
<evidence type="ECO:0000256" key="4">
    <source>
        <dbReference type="ARBA" id="ARBA00022692"/>
    </source>
</evidence>
<evidence type="ECO:0000256" key="10">
    <source>
        <dbReference type="ARBA" id="ARBA00023224"/>
    </source>
</evidence>
<evidence type="ECO:0000259" key="14">
    <source>
        <dbReference type="PROSITE" id="PS50262"/>
    </source>
</evidence>
<dbReference type="Proteomes" id="UP001152803">
    <property type="component" value="Unassembled WGS sequence"/>
</dbReference>
<comment type="subcellular location">
    <subcellularLocation>
        <location evidence="1">Cell membrane</location>
        <topology evidence="1">Multi-pass membrane protein</topology>
    </subcellularLocation>
</comment>
<evidence type="ECO:0000256" key="9">
    <source>
        <dbReference type="ARBA" id="ARBA00023180"/>
    </source>
</evidence>
<dbReference type="GO" id="GO:0007204">
    <property type="term" value="P:positive regulation of cytosolic calcium ion concentration"/>
    <property type="evidence" value="ECO:0007669"/>
    <property type="project" value="TreeGrafter"/>
</dbReference>
<dbReference type="PRINTS" id="PR00237">
    <property type="entry name" value="GPCRRHODOPSN"/>
</dbReference>
<dbReference type="InterPro" id="IPR017452">
    <property type="entry name" value="GPCR_Rhodpsn_7TM"/>
</dbReference>
<accession>A0A9Q1DFF9</accession>
<keyword evidence="6" id="KW-0297">G-protein coupled receptor</keyword>
<evidence type="ECO:0000256" key="8">
    <source>
        <dbReference type="ARBA" id="ARBA00023170"/>
    </source>
</evidence>
<evidence type="ECO:0000256" key="12">
    <source>
        <dbReference type="SAM" id="MobiDB-lite"/>
    </source>
</evidence>
<evidence type="ECO:0000256" key="5">
    <source>
        <dbReference type="ARBA" id="ARBA00022989"/>
    </source>
</evidence>
<feature type="region of interest" description="Disordered" evidence="12">
    <location>
        <begin position="1"/>
        <end position="30"/>
    </location>
</feature>
<dbReference type="EMBL" id="JAFJMO010000008">
    <property type="protein sequence ID" value="KAJ8268713.1"/>
    <property type="molecule type" value="Genomic_DNA"/>
</dbReference>
<gene>
    <name evidence="15" type="ORF">COCON_G00113200</name>
</gene>
<dbReference type="InterPro" id="IPR000276">
    <property type="entry name" value="GPCR_Rhodpsn"/>
</dbReference>
<reference evidence="15" key="1">
    <citation type="journal article" date="2023" name="Science">
        <title>Genome structures resolve the early diversification of teleost fishes.</title>
        <authorList>
            <person name="Parey E."/>
            <person name="Louis A."/>
            <person name="Montfort J."/>
            <person name="Bouchez O."/>
            <person name="Roques C."/>
            <person name="Iampietro C."/>
            <person name="Lluch J."/>
            <person name="Castinel A."/>
            <person name="Donnadieu C."/>
            <person name="Desvignes T."/>
            <person name="Floi Bucao C."/>
            <person name="Jouanno E."/>
            <person name="Wen M."/>
            <person name="Mejri S."/>
            <person name="Dirks R."/>
            <person name="Jansen H."/>
            <person name="Henkel C."/>
            <person name="Chen W.J."/>
            <person name="Zahm M."/>
            <person name="Cabau C."/>
            <person name="Klopp C."/>
            <person name="Thompson A.W."/>
            <person name="Robinson-Rechavi M."/>
            <person name="Braasch I."/>
            <person name="Lecointre G."/>
            <person name="Bobe J."/>
            <person name="Postlethwait J.H."/>
            <person name="Berthelot C."/>
            <person name="Roest Crollius H."/>
            <person name="Guiguen Y."/>
        </authorList>
    </citation>
    <scope>NUCLEOTIDE SEQUENCE</scope>
    <source>
        <strain evidence="15">Concon-B</strain>
    </source>
</reference>
<comment type="similarity">
    <text evidence="11">Belongs to the chemokine-like receptor (CMKLR) family.</text>
</comment>
<dbReference type="OrthoDB" id="5980579at2759"/>
<keyword evidence="16" id="KW-1185">Reference proteome</keyword>
<proteinExistence type="inferred from homology"/>
<feature type="transmembrane region" description="Helical" evidence="13">
    <location>
        <begin position="305"/>
        <end position="322"/>
    </location>
</feature>
<keyword evidence="7 13" id="KW-0472">Membrane</keyword>
<evidence type="ECO:0000256" key="13">
    <source>
        <dbReference type="SAM" id="Phobius"/>
    </source>
</evidence>
<dbReference type="PRINTS" id="PR01476">
    <property type="entry name" value="LTBRECEPTOR"/>
</dbReference>
<keyword evidence="10" id="KW-0807">Transducer</keyword>
<dbReference type="Pfam" id="PF00001">
    <property type="entry name" value="7tm_1"/>
    <property type="match status" value="1"/>
</dbReference>